<keyword evidence="3" id="KW-1185">Reference proteome</keyword>
<evidence type="ECO:0000259" key="1">
    <source>
        <dbReference type="Pfam" id="PF02579"/>
    </source>
</evidence>
<accession>A0A1F2P943</accession>
<evidence type="ECO:0000313" key="3">
    <source>
        <dbReference type="Proteomes" id="UP000186940"/>
    </source>
</evidence>
<organism evidence="2 3">
    <name type="scientific">Candidatus Syntropharchaeum caldarium</name>
    <dbReference type="NCBI Taxonomy" id="1838285"/>
    <lineage>
        <taxon>Archaea</taxon>
        <taxon>Methanobacteriati</taxon>
        <taxon>Methanobacteriota</taxon>
        <taxon>Stenosarchaea group</taxon>
        <taxon>Methanomicrobia</taxon>
        <taxon>Methanosarcinales</taxon>
        <taxon>ANME-2 cluster</taxon>
        <taxon>Candidatus Syntropharchaeum</taxon>
    </lineage>
</organism>
<dbReference type="PANTHER" id="PTHR42983:SF1">
    <property type="entry name" value="IRON-MOLYBDENUM PROTEIN"/>
    <property type="match status" value="1"/>
</dbReference>
<dbReference type="AlphaFoldDB" id="A0A1F2P943"/>
<dbReference type="PANTHER" id="PTHR42983">
    <property type="entry name" value="DINITROGENASE IRON-MOLYBDENUM COFACTOR PROTEIN-RELATED"/>
    <property type="match status" value="1"/>
</dbReference>
<dbReference type="Gene3D" id="3.30.420.130">
    <property type="entry name" value="Dinitrogenase iron-molybdenum cofactor biosynthesis domain"/>
    <property type="match status" value="1"/>
</dbReference>
<dbReference type="InterPro" id="IPR003731">
    <property type="entry name" value="Di-Nase_FeMo-co_biosynth"/>
</dbReference>
<evidence type="ECO:0000313" key="2">
    <source>
        <dbReference type="EMBL" id="OFV67880.1"/>
    </source>
</evidence>
<gene>
    <name evidence="2" type="ORF">SCAL_001255</name>
</gene>
<name>A0A1F2P943_9EURY</name>
<protein>
    <submittedName>
        <fullName evidence="2">Dinitrogenase iron-molybdenum cofactor biosynthesis protein</fullName>
    </submittedName>
</protein>
<dbReference type="CDD" id="cd00851">
    <property type="entry name" value="MTH1175"/>
    <property type="match status" value="1"/>
</dbReference>
<dbReference type="STRING" id="1838285.SCAL_001255"/>
<comment type="caution">
    <text evidence="2">The sequence shown here is derived from an EMBL/GenBank/DDBJ whole genome shotgun (WGS) entry which is preliminary data.</text>
</comment>
<dbReference type="InterPro" id="IPR036105">
    <property type="entry name" value="DiNase_FeMo-co_biosyn_sf"/>
</dbReference>
<dbReference type="EMBL" id="LYOS01000003">
    <property type="protein sequence ID" value="OFV67880.1"/>
    <property type="molecule type" value="Genomic_DNA"/>
</dbReference>
<dbReference type="InterPro" id="IPR033913">
    <property type="entry name" value="MTH1175_dom"/>
</dbReference>
<proteinExistence type="predicted"/>
<reference evidence="2" key="1">
    <citation type="submission" date="2016-05" db="EMBL/GenBank/DDBJ databases">
        <title>Microbial consortia oxidize butane by reversing methanogenesis.</title>
        <authorList>
            <person name="Laso-Perez R."/>
            <person name="Richter M."/>
            <person name="Wegener G."/>
            <person name="Musat F."/>
        </authorList>
    </citation>
    <scope>NUCLEOTIDE SEQUENCE [LARGE SCALE GENOMIC DNA]</scope>
    <source>
        <strain evidence="2">BOX2</strain>
    </source>
</reference>
<dbReference type="Pfam" id="PF02579">
    <property type="entry name" value="Nitro_FeMo-Co"/>
    <property type="match status" value="1"/>
</dbReference>
<dbReference type="SUPFAM" id="SSF53146">
    <property type="entry name" value="Nitrogenase accessory factor-like"/>
    <property type="match status" value="1"/>
</dbReference>
<dbReference type="Proteomes" id="UP000186940">
    <property type="component" value="Unassembled WGS sequence"/>
</dbReference>
<feature type="domain" description="Dinitrogenase iron-molybdenum cofactor biosynthesis" evidence="1">
    <location>
        <begin position="14"/>
        <end position="102"/>
    </location>
</feature>
<sequence>MKVCVPTYEMKGLDDTVCEHFGRAPTFTILDIESGEVRAIPNTSEHFGGIGLPPEALAKEGVEVMLCGGLGPRAIMMFEQAGIDVFVGAAGTVRDAIRAWQEGRLSEATDENACREHRH</sequence>